<accession>A7TL29</accession>
<dbReference type="OMA" id="DFIWYSI"/>
<dbReference type="PANTHER" id="PTHR37781">
    <property type="entry name" value="TFIIH COMPLEX SUBUNIT"/>
    <property type="match status" value="1"/>
</dbReference>
<proteinExistence type="predicted"/>
<dbReference type="GeneID" id="5545221"/>
<dbReference type="PhylomeDB" id="A7TL29"/>
<dbReference type="STRING" id="436907.A7TL29"/>
<evidence type="ECO:0000313" key="1">
    <source>
        <dbReference type="EMBL" id="EDO16992.1"/>
    </source>
</evidence>
<dbReference type="EMBL" id="DS480412">
    <property type="protein sequence ID" value="EDO16992.1"/>
    <property type="molecule type" value="Genomic_DNA"/>
</dbReference>
<evidence type="ECO:0000313" key="2">
    <source>
        <dbReference type="Proteomes" id="UP000000267"/>
    </source>
</evidence>
<dbReference type="InterPro" id="IPR031349">
    <property type="entry name" value="Tfb6"/>
</dbReference>
<protein>
    <submittedName>
        <fullName evidence="1">Uncharacterized protein</fullName>
    </submittedName>
</protein>
<sequence length="315" mass="36492">MSAPETPLHCKPDDQTLLNRLKEVDDTEIYDLNLNPELEGSNINLALNDDDANNQQLSNQQKRSREPVDEDMYDDVDDFKPRINISSPFSSNSVLNEVKQGSDLEGRHARRLSLPQQSKFISYCDDQLMHIQRRFIQSRGLNYNNVGYTDLVPLLKDLKALIDFIWYSIDGVPNTDYLLKQDLYEFEKEFDVLNSELPEDKSTSFGQVFYLLRIADDLIDYSEKFDITLLSLEAQYDTLSKLFKLLFILDKIFARLINGTVPGKIKISGTDSVRLCGIAERTRMRLPIFFEKQNIQGYHYELSKVYLESLERCSI</sequence>
<dbReference type="FunCoup" id="A7TL29">
    <property type="interactions" value="28"/>
</dbReference>
<dbReference type="KEGG" id="vpo:Kpol_1065p5"/>
<dbReference type="GO" id="GO:0006367">
    <property type="term" value="P:transcription initiation at RNA polymerase II promoter"/>
    <property type="evidence" value="ECO:0007669"/>
    <property type="project" value="EnsemblFungi"/>
</dbReference>
<name>A7TL29_VANPO</name>
<dbReference type="Pfam" id="PF17110">
    <property type="entry name" value="TFB6"/>
    <property type="match status" value="1"/>
</dbReference>
<reference evidence="1 2" key="1">
    <citation type="journal article" date="2007" name="Proc. Natl. Acad. Sci. U.S.A.">
        <title>Independent sorting-out of thousands of duplicated gene pairs in two yeast species descended from a whole-genome duplication.</title>
        <authorList>
            <person name="Scannell D.R."/>
            <person name="Frank A.C."/>
            <person name="Conant G.C."/>
            <person name="Byrne K.P."/>
            <person name="Woolfit M."/>
            <person name="Wolfe K.H."/>
        </authorList>
    </citation>
    <scope>NUCLEOTIDE SEQUENCE [LARGE SCALE GENOMIC DNA]</scope>
    <source>
        <strain evidence="2">ATCC 22028 / DSM 70294 / BCRC 21397 / CBS 2163 / NBRC 10782 / NRRL Y-8283 / UCD 57-17</strain>
    </source>
</reference>
<dbReference type="RefSeq" id="XP_001644850.1">
    <property type="nucleotide sequence ID" value="XM_001644800.1"/>
</dbReference>
<dbReference type="Proteomes" id="UP000000267">
    <property type="component" value="Unassembled WGS sequence"/>
</dbReference>
<dbReference type="AlphaFoldDB" id="A7TL29"/>
<dbReference type="GO" id="GO:0005675">
    <property type="term" value="C:transcription factor TFIIH holo complex"/>
    <property type="evidence" value="ECO:0007669"/>
    <property type="project" value="EnsemblFungi"/>
</dbReference>
<dbReference type="InParanoid" id="A7TL29"/>
<dbReference type="eggNOG" id="ENOG502QZN7">
    <property type="taxonomic scope" value="Eukaryota"/>
</dbReference>
<keyword evidence="2" id="KW-1185">Reference proteome</keyword>
<dbReference type="HOGENOM" id="CLU_061844_0_0_1"/>
<dbReference type="PANTHER" id="PTHR37781:SF1">
    <property type="entry name" value="ADR380WP"/>
    <property type="match status" value="1"/>
</dbReference>
<dbReference type="GO" id="GO:0006289">
    <property type="term" value="P:nucleotide-excision repair"/>
    <property type="evidence" value="ECO:0007669"/>
    <property type="project" value="EnsemblFungi"/>
</dbReference>
<organism evidence="2">
    <name type="scientific">Vanderwaltozyma polyspora (strain ATCC 22028 / DSM 70294 / BCRC 21397 / CBS 2163 / NBRC 10782 / NRRL Y-8283 / UCD 57-17)</name>
    <name type="common">Kluyveromyces polysporus</name>
    <dbReference type="NCBI Taxonomy" id="436907"/>
    <lineage>
        <taxon>Eukaryota</taxon>
        <taxon>Fungi</taxon>
        <taxon>Dikarya</taxon>
        <taxon>Ascomycota</taxon>
        <taxon>Saccharomycotina</taxon>
        <taxon>Saccharomycetes</taxon>
        <taxon>Saccharomycetales</taxon>
        <taxon>Saccharomycetaceae</taxon>
        <taxon>Vanderwaltozyma</taxon>
    </lineage>
</organism>
<gene>
    <name evidence="1" type="ORF">Kpol_1065p5</name>
</gene>
<dbReference type="OrthoDB" id="2567806at2759"/>